<dbReference type="PROSITE" id="PS51192">
    <property type="entry name" value="HELICASE_ATP_BIND_1"/>
    <property type="match status" value="1"/>
</dbReference>
<keyword evidence="5" id="KW-0347">Helicase</keyword>
<dbReference type="EMBL" id="JAAAXJ010000003">
    <property type="protein sequence ID" value="NBJ24177.1"/>
    <property type="molecule type" value="Genomic_DNA"/>
</dbReference>
<keyword evidence="5" id="KW-0378">Hydrolase</keyword>
<comment type="caution">
    <text evidence="5">The sequence shown here is derived from an EMBL/GenBank/DDBJ whole genome shotgun (WGS) entry which is preliminary data.</text>
</comment>
<evidence type="ECO:0000259" key="3">
    <source>
        <dbReference type="PROSITE" id="PS51192"/>
    </source>
</evidence>
<dbReference type="InterPro" id="IPR027417">
    <property type="entry name" value="P-loop_NTPase"/>
</dbReference>
<dbReference type="PANTHER" id="PTHR47957:SF3">
    <property type="entry name" value="ATP-DEPENDENT HELICASE HRQ1"/>
    <property type="match status" value="1"/>
</dbReference>
<dbReference type="PANTHER" id="PTHR47957">
    <property type="entry name" value="ATP-DEPENDENT HELICASE HRQ1"/>
    <property type="match status" value="1"/>
</dbReference>
<keyword evidence="6" id="KW-1185">Reference proteome</keyword>
<gene>
    <name evidence="5" type="ORF">GR303_07390</name>
</gene>
<accession>A0ABW9YUU7</accession>
<dbReference type="Gene3D" id="3.40.50.300">
    <property type="entry name" value="P-loop containing nucleotide triphosphate hydrolases"/>
    <property type="match status" value="2"/>
</dbReference>
<evidence type="ECO:0000259" key="4">
    <source>
        <dbReference type="PROSITE" id="PS51194"/>
    </source>
</evidence>
<dbReference type="Pfam" id="PF00270">
    <property type="entry name" value="DEAD"/>
    <property type="match status" value="1"/>
</dbReference>
<feature type="domain" description="Helicase ATP-binding" evidence="3">
    <location>
        <begin position="122"/>
        <end position="435"/>
    </location>
</feature>
<dbReference type="Proteomes" id="UP000818323">
    <property type="component" value="Unassembled WGS sequence"/>
</dbReference>
<keyword evidence="2" id="KW-0067">ATP-binding</keyword>
<dbReference type="GO" id="GO:0004386">
    <property type="term" value="F:helicase activity"/>
    <property type="evidence" value="ECO:0007669"/>
    <property type="project" value="UniProtKB-KW"/>
</dbReference>
<dbReference type="Pfam" id="PF00271">
    <property type="entry name" value="Helicase_C"/>
    <property type="match status" value="1"/>
</dbReference>
<sequence length="1976" mass="220602">MLDPVGGFGRIQGFFVSYVETNFRISDPLTAQARRKLLQTPDVVATVPYVEPVLRYEPADRTLEQLIETDPNDVLGPISKEGRTAFVELALSGMFDGEDTEGVKLRRKSKYPPYQHQSVMLGRGVRPGQPAIVTSGTGSGKTEAFSLPIFAAISNEAVKWATPDAGYLSDAWWNEESADWRPQRAGENRPAAIRALVLYPMNALVEDQMVRLRRSLDSPTARRTMDDRFSGNRIFFGQYTSATPVTGYARHPRLSNDPDEKKRRRRRLGQLRAAMRRFAENQDAARRQDEENLRRAIAEGREPPEQTRFIFPALDGGEMVSRWDMHAAPPDILVTNASMLGAMLSREVEEGMFEVTRQWLMENEDAYFYLVFDELHLIRGSAGTEVAFLVKSLIQRLGLDQPGHMHKLRILASSASLPMEGEKGAQSRKYLRDLFAPFGTSTGPGDPGSTDEGFWGDAVVPGKASTPSWDGVKLPAAPFLELLRAADPSGSGFVAGLTRTDELDKAVRSVAQAFGIAGDDPKDLVPSIAAKAAEVLVGACRTEDGVRAKSILDIAFGAFAGEASADAVRGLMLARALPESRAWPAKTPEGTPSFRVHTFIRNIEGLFGAPVLTDEGVRFLDLTVERGTSHGPAGEGRPRGRRLFEMLYCEACGDILLGGQRGKPVGTSCETELLPSAADLEGLPEKGASEYYDSMTHDQFAVFWPRRLSPEVSEKDYDHWDKASLDPDSGVVTIGEDVPAGHIGGYLYYQKDAALTNARGQAVRRRMAQPFCCPKCGTDYSNRPSSNRSRSPIRAFRTGVTKASQLVATELFELLHAIRAEAKSIVFSDSRQDAANQALEIERLHLRDLRREVLVSVARDYMADLERRWVPKEKQGEILTELAQAGRTDELLKKAAEFEKFATDPHVDVANRKVRIDRLFQYSTSEGGTVSELVSEYVRLGIHPFDEVGRKRFDGRHWSAAFVKEGDTIRFDPGLTQLKISELSNEILKTQYELVDDVIFANTFFALEETGLAYPSLTRGSGPQVDEMDAWLRVFASTTRVEGNKYFDPSRVRQWASARDIPDTNRVGKFANALFGTQGRDAGLDSVLSHLNAVGHGNGVIRVGSVFLKIATADDPFWRCSSCERVHLHRGVGRCTRCYEPLREEPTDVVERLWRTNFLGRRIVRGHEENVPRFRLKCEELTGQTDDFADRLRKFKGIFVDQPREVERLASEIDMLSVTTTMEVGIDIGSLQSVYQANMPPQRFNYQQRVGRAGRRGQAFSFVITFCRGRSHDAYYFARPEAITGDPPPPPFLAVDHDPIPLRLLRKVWLRAAFKLLRENCHAAGLRYPGDDLVPPDVHGEYVTTDDYYLDHAADWSGQLRNALRQTISVRDRFVAAATIDKAQAERLIALSEVDALVDEIDAQSAYRPSVRKGLAVFLAERGLLPMYGMPTRVRELYLGLQQKAEIGRDEYYWSSMDRDLDLAIFEFAPGAILTKDKQKHRVIGFTGDLLEPTIRGTNVDLLPISSWLESEAYVALCPNCGSASHGAQQPVDPIQCDDCRSGVSTQHFKRYVTPSAFRTDFEPEGNDLDEIGHMALRTVATVLRSGNPSDHGNVRVRRGAGVTVMHLNDGVENDQGLPTRFTVEEAEDKGVPVPGRNRPASLDDEQAITTDFLNKKSQQNRWTVRPGTRAEFGLVSQKETDAIYLEMLDFDPRLSLDLVARTGAWSHIATRAAAISATHILVQKAALSLDVAPDEFEALEPRLRNGRPMLQIADALINGSGLSRRLGELRSDGRPEIIHMIHEILTDRTTWPLNAFLRTDSEGSHADRCQTSCYRCIQQYGNRRYHGLLDWRLGLAYLRALVAPGFACGLEKADEAYPELQGWRTRAHDLAQSTSAMRPRVFRLQTVGDYQLPCLVEVDAHGDLVRRTVIVHPLWRLDAEAEYRLLGSRSETPTRFVDTFNLERRPLRALEIAQGQMAMPQRSEFVDEVIYLKRG</sequence>
<dbReference type="InterPro" id="IPR001650">
    <property type="entry name" value="Helicase_C-like"/>
</dbReference>
<evidence type="ECO:0000313" key="6">
    <source>
        <dbReference type="Proteomes" id="UP000818323"/>
    </source>
</evidence>
<name>A0ABW9YUU7_9HYPH</name>
<evidence type="ECO:0000313" key="5">
    <source>
        <dbReference type="EMBL" id="NBJ24177.1"/>
    </source>
</evidence>
<dbReference type="PROSITE" id="PS51194">
    <property type="entry name" value="HELICASE_CTER"/>
    <property type="match status" value="1"/>
</dbReference>
<dbReference type="InterPro" id="IPR011545">
    <property type="entry name" value="DEAD/DEAH_box_helicase_dom"/>
</dbReference>
<reference evidence="5 6" key="1">
    <citation type="submission" date="2020-01" db="EMBL/GenBank/DDBJ databases">
        <title>Microvirga sp. nov., an arsenate reduction bacterium isolated from Tibet hotspring sediments.</title>
        <authorList>
            <person name="Yuan C.-G."/>
        </authorList>
    </citation>
    <scope>NUCLEOTIDE SEQUENCE [LARGE SCALE GENOMIC DNA]</scope>
    <source>
        <strain evidence="5 6">SYSU G3D203</strain>
    </source>
</reference>
<dbReference type="SMART" id="SM00490">
    <property type="entry name" value="HELICc"/>
    <property type="match status" value="1"/>
</dbReference>
<protein>
    <submittedName>
        <fullName evidence="5">DEAD/DEAH box helicase</fullName>
    </submittedName>
</protein>
<feature type="domain" description="Helicase C-terminal" evidence="4">
    <location>
        <begin position="1141"/>
        <end position="1308"/>
    </location>
</feature>
<evidence type="ECO:0000256" key="2">
    <source>
        <dbReference type="ARBA" id="ARBA00022840"/>
    </source>
</evidence>
<dbReference type="SUPFAM" id="SSF52540">
    <property type="entry name" value="P-loop containing nucleoside triphosphate hydrolases"/>
    <property type="match status" value="2"/>
</dbReference>
<organism evidence="5 6">
    <name type="scientific">Microvirga arsenatis</name>
    <dbReference type="NCBI Taxonomy" id="2692265"/>
    <lineage>
        <taxon>Bacteria</taxon>
        <taxon>Pseudomonadati</taxon>
        <taxon>Pseudomonadota</taxon>
        <taxon>Alphaproteobacteria</taxon>
        <taxon>Hyphomicrobiales</taxon>
        <taxon>Methylobacteriaceae</taxon>
        <taxon>Microvirga</taxon>
    </lineage>
</organism>
<evidence type="ECO:0000256" key="1">
    <source>
        <dbReference type="ARBA" id="ARBA00022741"/>
    </source>
</evidence>
<dbReference type="InterPro" id="IPR014001">
    <property type="entry name" value="Helicase_ATP-bd"/>
</dbReference>
<proteinExistence type="predicted"/>
<keyword evidence="1" id="KW-0547">Nucleotide-binding</keyword>
<dbReference type="RefSeq" id="WP_161722576.1">
    <property type="nucleotide sequence ID" value="NZ_JAAAXI010000004.1"/>
</dbReference>
<dbReference type="SMART" id="SM00487">
    <property type="entry name" value="DEXDc"/>
    <property type="match status" value="1"/>
</dbReference>